<proteinExistence type="predicted"/>
<reference evidence="1 2" key="1">
    <citation type="submission" date="2019-07" db="EMBL/GenBank/DDBJ databases">
        <authorList>
            <person name="Duangmal K."/>
            <person name="Teo W.F.A."/>
        </authorList>
    </citation>
    <scope>NUCLEOTIDE SEQUENCE [LARGE SCALE GENOMIC DNA]</scope>
    <source>
        <strain evidence="1 2">TBRC 6029</strain>
    </source>
</reference>
<protein>
    <submittedName>
        <fullName evidence="1">DUF742 domain-containing protein</fullName>
    </submittedName>
</protein>
<dbReference type="PANTHER" id="PTHR36221">
    <property type="entry name" value="DUF742 DOMAIN-CONTAINING PROTEIN"/>
    <property type="match status" value="1"/>
</dbReference>
<sequence>MTTSDEAWFDDAAGPLIRPYTVTGGRTRSENVGLDLLTLVVALTSVADAATMPPEYARVVRLCQQPLSVAEVAAYLELPLPIVKVLLADLIEQGHVIFRSATSVSAAPDERILQAVLDGIRRL</sequence>
<dbReference type="RefSeq" id="WP_144592441.1">
    <property type="nucleotide sequence ID" value="NZ_VJWX01000484.1"/>
</dbReference>
<reference evidence="1 2" key="2">
    <citation type="submission" date="2019-08" db="EMBL/GenBank/DDBJ databases">
        <title>Amycolatopsis acidicola sp. nov., isolated from peat swamp forest soil.</title>
        <authorList>
            <person name="Srisuk N."/>
        </authorList>
    </citation>
    <scope>NUCLEOTIDE SEQUENCE [LARGE SCALE GENOMIC DNA]</scope>
    <source>
        <strain evidence="1 2">TBRC 6029</strain>
    </source>
</reference>
<gene>
    <name evidence="1" type="ORF">FNH05_31225</name>
</gene>
<evidence type="ECO:0000313" key="1">
    <source>
        <dbReference type="EMBL" id="TVT26608.1"/>
    </source>
</evidence>
<keyword evidence="2" id="KW-1185">Reference proteome</keyword>
<dbReference type="Pfam" id="PF05331">
    <property type="entry name" value="DUF742"/>
    <property type="match status" value="1"/>
</dbReference>
<organism evidence="1 2">
    <name type="scientific">Amycolatopsis rhizosphaerae</name>
    <dbReference type="NCBI Taxonomy" id="2053003"/>
    <lineage>
        <taxon>Bacteria</taxon>
        <taxon>Bacillati</taxon>
        <taxon>Actinomycetota</taxon>
        <taxon>Actinomycetes</taxon>
        <taxon>Pseudonocardiales</taxon>
        <taxon>Pseudonocardiaceae</taxon>
        <taxon>Amycolatopsis</taxon>
    </lineage>
</organism>
<evidence type="ECO:0000313" key="2">
    <source>
        <dbReference type="Proteomes" id="UP000320011"/>
    </source>
</evidence>
<dbReference type="InterPro" id="IPR007995">
    <property type="entry name" value="DUF742"/>
</dbReference>
<accession>A0A558AQT1</accession>
<dbReference type="OrthoDB" id="4244884at2"/>
<dbReference type="EMBL" id="VJWX01000484">
    <property type="protein sequence ID" value="TVT26608.1"/>
    <property type="molecule type" value="Genomic_DNA"/>
</dbReference>
<dbReference type="PANTHER" id="PTHR36221:SF1">
    <property type="entry name" value="DUF742 DOMAIN-CONTAINING PROTEIN"/>
    <property type="match status" value="1"/>
</dbReference>
<dbReference type="Proteomes" id="UP000320011">
    <property type="component" value="Unassembled WGS sequence"/>
</dbReference>
<dbReference type="AlphaFoldDB" id="A0A558AQT1"/>
<comment type="caution">
    <text evidence="1">The sequence shown here is derived from an EMBL/GenBank/DDBJ whole genome shotgun (WGS) entry which is preliminary data.</text>
</comment>
<name>A0A558AQT1_9PSEU</name>